<name>A0A7X0TTC5_9GAMM</name>
<evidence type="ECO:0000313" key="2">
    <source>
        <dbReference type="Proteomes" id="UP000537141"/>
    </source>
</evidence>
<dbReference type="Proteomes" id="UP000537141">
    <property type="component" value="Unassembled WGS sequence"/>
</dbReference>
<accession>A0A7X0TTC5</accession>
<proteinExistence type="predicted"/>
<keyword evidence="2" id="KW-1185">Reference proteome</keyword>
<sequence>MDVVNQYSIEEVFKHFNLFFLSAKYGLVYAKEVISPYDLKLSTDPNIRRTYVASHRLNVQKVLSSVSGPKVELYTVLFKNYQQVFDDMDLSALKKFKCVYHSKGAAGIGVHRSRLKKILHVKINSAIPPIHYRSGCSNIVEFIGYRAANQAIGASLAYINKKGVLQNILDVMKSQTPLFLDNGMITAHTKGYELSISTVVKQYKELVSGYRGVKNLSIVIPDDPTSQLATINTLRLFKDDIKYLGRKCHIIIPFHKPLTYSVIDQARRVIEVLGSTPFTIGIPCRNKGSNNWRLSITDIEQLFSFKRPNGKPLSTRVHFLALSEVSRGNIYAERLALAQMYEMAFYADCTRTTALFGSNDSHREGSVIARQVHKEVTKENTMKSLEFIEYDGESEIDTSTLWDLIQGMTSLEKAQLWNKCYPTMPIDREGDDEIEEVFENLTSCYFHYFISEAKHVLYQLFTMPNHEPSHLLKRSEAITRYFTNKQPDQMRVPVQQVIGF</sequence>
<dbReference type="AlphaFoldDB" id="A0A7X0TTC5"/>
<organism evidence="1 2">
    <name type="scientific">Thalassotalea piscium</name>
    <dbReference type="NCBI Taxonomy" id="1230533"/>
    <lineage>
        <taxon>Bacteria</taxon>
        <taxon>Pseudomonadati</taxon>
        <taxon>Pseudomonadota</taxon>
        <taxon>Gammaproteobacteria</taxon>
        <taxon>Alteromonadales</taxon>
        <taxon>Colwelliaceae</taxon>
        <taxon>Thalassotalea</taxon>
    </lineage>
</organism>
<protein>
    <submittedName>
        <fullName evidence="1">Uncharacterized protein</fullName>
    </submittedName>
</protein>
<reference evidence="1 2" key="1">
    <citation type="submission" date="2020-08" db="EMBL/GenBank/DDBJ databases">
        <title>Genomic Encyclopedia of Type Strains, Phase IV (KMG-IV): sequencing the most valuable type-strain genomes for metagenomic binning, comparative biology and taxonomic classification.</title>
        <authorList>
            <person name="Goeker M."/>
        </authorList>
    </citation>
    <scope>NUCLEOTIDE SEQUENCE [LARGE SCALE GENOMIC DNA]</scope>
    <source>
        <strain evidence="1 2">DSM 26287</strain>
    </source>
</reference>
<dbReference type="EMBL" id="JACHHU010000010">
    <property type="protein sequence ID" value="MBB6543107.1"/>
    <property type="molecule type" value="Genomic_DNA"/>
</dbReference>
<gene>
    <name evidence="1" type="ORF">HNQ55_001614</name>
</gene>
<comment type="caution">
    <text evidence="1">The sequence shown here is derived from an EMBL/GenBank/DDBJ whole genome shotgun (WGS) entry which is preliminary data.</text>
</comment>
<evidence type="ECO:0000313" key="1">
    <source>
        <dbReference type="EMBL" id="MBB6543107.1"/>
    </source>
</evidence>